<dbReference type="Proteomes" id="UP000299102">
    <property type="component" value="Unassembled WGS sequence"/>
</dbReference>
<keyword evidence="3" id="KW-1185">Reference proteome</keyword>
<name>A0A4C1Z808_EUMVA</name>
<comment type="caution">
    <text evidence="2">The sequence shown here is derived from an EMBL/GenBank/DDBJ whole genome shotgun (WGS) entry which is preliminary data.</text>
</comment>
<proteinExistence type="predicted"/>
<dbReference type="EMBL" id="BGZK01001622">
    <property type="protein sequence ID" value="GBP83452.1"/>
    <property type="molecule type" value="Genomic_DNA"/>
</dbReference>
<dbReference type="AlphaFoldDB" id="A0A4C1Z808"/>
<protein>
    <submittedName>
        <fullName evidence="2">Uncharacterized protein</fullName>
    </submittedName>
</protein>
<evidence type="ECO:0000313" key="2">
    <source>
        <dbReference type="EMBL" id="GBP83452.1"/>
    </source>
</evidence>
<evidence type="ECO:0000256" key="1">
    <source>
        <dbReference type="SAM" id="MobiDB-lite"/>
    </source>
</evidence>
<feature type="region of interest" description="Disordered" evidence="1">
    <location>
        <begin position="247"/>
        <end position="275"/>
    </location>
</feature>
<gene>
    <name evidence="2" type="ORF">EVAR_103333_1</name>
</gene>
<organism evidence="2 3">
    <name type="scientific">Eumeta variegata</name>
    <name type="common">Bagworm moth</name>
    <name type="synonym">Eumeta japonica</name>
    <dbReference type="NCBI Taxonomy" id="151549"/>
    <lineage>
        <taxon>Eukaryota</taxon>
        <taxon>Metazoa</taxon>
        <taxon>Ecdysozoa</taxon>
        <taxon>Arthropoda</taxon>
        <taxon>Hexapoda</taxon>
        <taxon>Insecta</taxon>
        <taxon>Pterygota</taxon>
        <taxon>Neoptera</taxon>
        <taxon>Endopterygota</taxon>
        <taxon>Lepidoptera</taxon>
        <taxon>Glossata</taxon>
        <taxon>Ditrysia</taxon>
        <taxon>Tineoidea</taxon>
        <taxon>Psychidae</taxon>
        <taxon>Oiketicinae</taxon>
        <taxon>Eumeta</taxon>
    </lineage>
</organism>
<feature type="compositionally biased region" description="Basic residues" evidence="1">
    <location>
        <begin position="252"/>
        <end position="267"/>
    </location>
</feature>
<reference evidence="2 3" key="1">
    <citation type="journal article" date="2019" name="Commun. Biol.">
        <title>The bagworm genome reveals a unique fibroin gene that provides high tensile strength.</title>
        <authorList>
            <person name="Kono N."/>
            <person name="Nakamura H."/>
            <person name="Ohtoshi R."/>
            <person name="Tomita M."/>
            <person name="Numata K."/>
            <person name="Arakawa K."/>
        </authorList>
    </citation>
    <scope>NUCLEOTIDE SEQUENCE [LARGE SCALE GENOMIC DNA]</scope>
</reference>
<accession>A0A4C1Z808</accession>
<sequence>MLRREGIVVKRIRQEVVHQRAKGHPVRPARREVLQLHILPARVPRSVTGWDWLSVGHVTPNHAYTRLDCQTDPRRCTEVRGRDISGMNRSAAGGAGSSAPAGINVATVRAHGTTQPSDQAERKRAVTTARLQSVACGHARRRCGGGAYLVAARLVAAPLQQALFDSGGARLQRRLRELEVGACARARALRGRRRGRATSGRNVSELLDFLAPEHVTVPRTWRAKVRRGANAGERVATDRSACGTLGAGGAHAGRRAAHKRQGAHTRTHAQLPPCA</sequence>
<evidence type="ECO:0000313" key="3">
    <source>
        <dbReference type="Proteomes" id="UP000299102"/>
    </source>
</evidence>